<dbReference type="Proteomes" id="UP000018747">
    <property type="component" value="Unassembled WGS sequence"/>
</dbReference>
<evidence type="ECO:0000313" key="2">
    <source>
        <dbReference type="Proteomes" id="UP000018747"/>
    </source>
</evidence>
<keyword evidence="2" id="KW-1185">Reference proteome</keyword>
<reference evidence="1" key="1">
    <citation type="submission" date="2013-05" db="EMBL/GenBank/DDBJ databases">
        <authorList>
            <person name="Harkins D.M."/>
            <person name="Durkin A.S."/>
            <person name="Brinkac L.M."/>
            <person name="Haft D.H."/>
            <person name="Selengut J.D."/>
            <person name="Sanka R."/>
            <person name="DePew J."/>
            <person name="Purushe J."/>
            <person name="Hartskeerl R.A."/>
            <person name="Ahmed A."/>
            <person name="van der Linden H."/>
            <person name="Goris M.G.A."/>
            <person name="Vinetz J.M."/>
            <person name="Sutton G.G."/>
            <person name="Nierman W.C."/>
            <person name="Fouts D.E."/>
        </authorList>
    </citation>
    <scope>NUCLEOTIDE SEQUENCE [LARGE SCALE GENOMIC DNA]</scope>
    <source>
        <strain evidence="1">L 60</strain>
    </source>
</reference>
<accession>V6I6S9</accession>
<proteinExistence type="predicted"/>
<protein>
    <submittedName>
        <fullName evidence="1">Uncharacterized protein</fullName>
    </submittedName>
</protein>
<dbReference type="EMBL" id="AHMT02000042">
    <property type="protein sequence ID" value="EQA61904.1"/>
    <property type="molecule type" value="Genomic_DNA"/>
</dbReference>
<comment type="caution">
    <text evidence="1">The sequence shown here is derived from an EMBL/GenBank/DDBJ whole genome shotgun (WGS) entry which is preliminary data.</text>
</comment>
<dbReference type="RefSeq" id="WP_020984536.1">
    <property type="nucleotide sequence ID" value="NZ_AHMT02000042.1"/>
</dbReference>
<sequence>MNQITLVAFLFISSLSCSVIENLIGKKEKNPTDDLKVMTLVQLALTPPCKSGLVTESSVWLDSGHVNFYTSPHIGKLVDGTNFCYGYSQNDQSGVYATFDYPEPGNYKIQILNEKQGVTLRTIGGVFKQDIETLTSIQFFDYQDNLALIPYDYRAPFDTNPPVCVATRGVGEITCTDTATTGSLRRSLFLTSFNTSSGRYKITCKGVACPTTSTGPENKGRIVITKEK</sequence>
<dbReference type="AlphaFoldDB" id="V6I6S9"/>
<evidence type="ECO:0000313" key="1">
    <source>
        <dbReference type="EMBL" id="EQA61904.1"/>
    </source>
</evidence>
<name>V6I6S9_9LEPT</name>
<dbReference type="OrthoDB" id="345626at2"/>
<gene>
    <name evidence="1" type="ORF">LEP1GSC062_4143</name>
</gene>
<organism evidence="1 2">
    <name type="scientific">Leptospira alexanderi serovar Manhao 3 str. L 60</name>
    <dbReference type="NCBI Taxonomy" id="1049759"/>
    <lineage>
        <taxon>Bacteria</taxon>
        <taxon>Pseudomonadati</taxon>
        <taxon>Spirochaetota</taxon>
        <taxon>Spirochaetia</taxon>
        <taxon>Leptospirales</taxon>
        <taxon>Leptospiraceae</taxon>
        <taxon>Leptospira</taxon>
    </lineage>
</organism>